<evidence type="ECO:0000313" key="1">
    <source>
        <dbReference type="EMBL" id="KAG0424902.1"/>
    </source>
</evidence>
<organism evidence="1 2">
    <name type="scientific">Ixodes persulcatus</name>
    <name type="common">Taiga tick</name>
    <dbReference type="NCBI Taxonomy" id="34615"/>
    <lineage>
        <taxon>Eukaryota</taxon>
        <taxon>Metazoa</taxon>
        <taxon>Ecdysozoa</taxon>
        <taxon>Arthropoda</taxon>
        <taxon>Chelicerata</taxon>
        <taxon>Arachnida</taxon>
        <taxon>Acari</taxon>
        <taxon>Parasitiformes</taxon>
        <taxon>Ixodida</taxon>
        <taxon>Ixodoidea</taxon>
        <taxon>Ixodidae</taxon>
        <taxon>Ixodinae</taxon>
        <taxon>Ixodes</taxon>
    </lineage>
</organism>
<keyword evidence="2" id="KW-1185">Reference proteome</keyword>
<evidence type="ECO:0000313" key="2">
    <source>
        <dbReference type="Proteomes" id="UP000805193"/>
    </source>
</evidence>
<protein>
    <submittedName>
        <fullName evidence="1">Uncharacterized protein</fullName>
    </submittedName>
</protein>
<dbReference type="Proteomes" id="UP000805193">
    <property type="component" value="Unassembled WGS sequence"/>
</dbReference>
<feature type="non-terminal residue" evidence="1">
    <location>
        <position position="1"/>
    </location>
</feature>
<dbReference type="EMBL" id="JABSTQ010009921">
    <property type="protein sequence ID" value="KAG0424902.1"/>
    <property type="molecule type" value="Genomic_DNA"/>
</dbReference>
<proteinExistence type="predicted"/>
<reference evidence="1 2" key="1">
    <citation type="journal article" date="2020" name="Cell">
        <title>Large-Scale Comparative Analyses of Tick Genomes Elucidate Their Genetic Diversity and Vector Capacities.</title>
        <authorList>
            <consortium name="Tick Genome and Microbiome Consortium (TIGMIC)"/>
            <person name="Jia N."/>
            <person name="Wang J."/>
            <person name="Shi W."/>
            <person name="Du L."/>
            <person name="Sun Y."/>
            <person name="Zhan W."/>
            <person name="Jiang J.F."/>
            <person name="Wang Q."/>
            <person name="Zhang B."/>
            <person name="Ji P."/>
            <person name="Bell-Sakyi L."/>
            <person name="Cui X.M."/>
            <person name="Yuan T.T."/>
            <person name="Jiang B.G."/>
            <person name="Yang W.F."/>
            <person name="Lam T.T."/>
            <person name="Chang Q.C."/>
            <person name="Ding S.J."/>
            <person name="Wang X.J."/>
            <person name="Zhu J.G."/>
            <person name="Ruan X.D."/>
            <person name="Zhao L."/>
            <person name="Wei J.T."/>
            <person name="Ye R.Z."/>
            <person name="Que T.C."/>
            <person name="Du C.H."/>
            <person name="Zhou Y.H."/>
            <person name="Cheng J.X."/>
            <person name="Dai P.F."/>
            <person name="Guo W.B."/>
            <person name="Han X.H."/>
            <person name="Huang E.J."/>
            <person name="Li L.F."/>
            <person name="Wei W."/>
            <person name="Gao Y.C."/>
            <person name="Liu J.Z."/>
            <person name="Shao H.Z."/>
            <person name="Wang X."/>
            <person name="Wang C.C."/>
            <person name="Yang T.C."/>
            <person name="Huo Q.B."/>
            <person name="Li W."/>
            <person name="Chen H.Y."/>
            <person name="Chen S.E."/>
            <person name="Zhou L.G."/>
            <person name="Ni X.B."/>
            <person name="Tian J.H."/>
            <person name="Sheng Y."/>
            <person name="Liu T."/>
            <person name="Pan Y.S."/>
            <person name="Xia L.Y."/>
            <person name="Li J."/>
            <person name="Zhao F."/>
            <person name="Cao W.C."/>
        </authorList>
    </citation>
    <scope>NUCLEOTIDE SEQUENCE [LARGE SCALE GENOMIC DNA]</scope>
    <source>
        <strain evidence="1">Iper-2018</strain>
    </source>
</reference>
<gene>
    <name evidence="1" type="ORF">HPB47_027897</name>
</gene>
<comment type="caution">
    <text evidence="1">The sequence shown here is derived from an EMBL/GenBank/DDBJ whole genome shotgun (WGS) entry which is preliminary data.</text>
</comment>
<accession>A0AC60PVX2</accession>
<sequence>AIYVDVGTSGRTHDSTTFKKRTFYKGLVENSLKLPTPEPLLGAQCAQPFVFVAYAAFPIGENQMRPYPGQAKQPVKIYNYRHSRARRVSENFFGVLAQRFPILLRPIQALPQNVTTLVLACCGLHNMLRDEGVDTDMKPEKASDGVTQHNEKTANRFTELHSCLSSRAGTPDPPILVVTRRSELADGVRVQACGSSCPRSRCVGKLLRAITTRVSLRKESGIVMA</sequence>
<name>A0AC60PVX2_IXOPE</name>